<dbReference type="EMBL" id="FMXA01000011">
    <property type="protein sequence ID" value="SDA51062.1"/>
    <property type="molecule type" value="Genomic_DNA"/>
</dbReference>
<dbReference type="RefSeq" id="WP_091364518.1">
    <property type="nucleotide sequence ID" value="NZ_FMXA01000011.1"/>
</dbReference>
<dbReference type="AlphaFoldDB" id="A0A1G5VYX3"/>
<evidence type="ECO:0000313" key="5">
    <source>
        <dbReference type="Proteomes" id="UP000199689"/>
    </source>
</evidence>
<comment type="similarity">
    <text evidence="1">Belongs to the 'GDXG' lipolytic enzyme family.</text>
</comment>
<name>A0A1G5VYX3_9FIRM</name>
<evidence type="ECO:0000256" key="1">
    <source>
        <dbReference type="ARBA" id="ARBA00010515"/>
    </source>
</evidence>
<dbReference type="SUPFAM" id="SSF53474">
    <property type="entry name" value="alpha/beta-Hydrolases"/>
    <property type="match status" value="1"/>
</dbReference>
<dbReference type="STRING" id="209880.SAMN02910343_01009"/>
<keyword evidence="5" id="KW-1185">Reference proteome</keyword>
<dbReference type="Proteomes" id="UP000199689">
    <property type="component" value="Unassembled WGS sequence"/>
</dbReference>
<dbReference type="PANTHER" id="PTHR48081:SF30">
    <property type="entry name" value="ACETYL-HYDROLASE LIPR-RELATED"/>
    <property type="match status" value="1"/>
</dbReference>
<evidence type="ECO:0000259" key="3">
    <source>
        <dbReference type="Pfam" id="PF07859"/>
    </source>
</evidence>
<dbReference type="InterPro" id="IPR013094">
    <property type="entry name" value="AB_hydrolase_3"/>
</dbReference>
<evidence type="ECO:0000256" key="2">
    <source>
        <dbReference type="ARBA" id="ARBA00022801"/>
    </source>
</evidence>
<dbReference type="InterPro" id="IPR029058">
    <property type="entry name" value="AB_hydrolase_fold"/>
</dbReference>
<evidence type="ECO:0000313" key="4">
    <source>
        <dbReference type="EMBL" id="SDA51062.1"/>
    </source>
</evidence>
<dbReference type="Gene3D" id="3.40.50.1820">
    <property type="entry name" value="alpha/beta hydrolase"/>
    <property type="match status" value="1"/>
</dbReference>
<keyword evidence="2 4" id="KW-0378">Hydrolase</keyword>
<dbReference type="Pfam" id="PF07859">
    <property type="entry name" value="Abhydrolase_3"/>
    <property type="match status" value="1"/>
</dbReference>
<organism evidence="4 5">
    <name type="scientific">Allisonella histaminiformans</name>
    <dbReference type="NCBI Taxonomy" id="209880"/>
    <lineage>
        <taxon>Bacteria</taxon>
        <taxon>Bacillati</taxon>
        <taxon>Bacillota</taxon>
        <taxon>Negativicutes</taxon>
        <taxon>Veillonellales</taxon>
        <taxon>Veillonellaceae</taxon>
        <taxon>Allisonella</taxon>
    </lineage>
</organism>
<reference evidence="4 5" key="1">
    <citation type="submission" date="2016-10" db="EMBL/GenBank/DDBJ databases">
        <authorList>
            <person name="de Groot N.N."/>
        </authorList>
    </citation>
    <scope>NUCLEOTIDE SEQUENCE [LARGE SCALE GENOMIC DNA]</scope>
    <source>
        <strain evidence="4 5">DSM 15230</strain>
    </source>
</reference>
<gene>
    <name evidence="4" type="ORF">SAMN02910343_01009</name>
</gene>
<sequence length="104" mass="11622">MPPPLYKAVVDSTYSKGTDLKNPQLSPLYANLTGLPPMLIQAGGYELLLDDSIELMRKAASNDVDVTLTVYPGMPHEFSLMMPELDDSVASFREIRDFVSRQMR</sequence>
<dbReference type="PANTHER" id="PTHR48081">
    <property type="entry name" value="AB HYDROLASE SUPERFAMILY PROTEIN C4A8.06C"/>
    <property type="match status" value="1"/>
</dbReference>
<accession>A0A1G5VYX3</accession>
<dbReference type="InterPro" id="IPR050300">
    <property type="entry name" value="GDXG_lipolytic_enzyme"/>
</dbReference>
<feature type="domain" description="Alpha/beta hydrolase fold-3" evidence="3">
    <location>
        <begin position="12"/>
        <end position="79"/>
    </location>
</feature>
<proteinExistence type="inferred from homology"/>
<dbReference type="GeneID" id="87756656"/>
<dbReference type="GO" id="GO:0004806">
    <property type="term" value="F:triacylglycerol lipase activity"/>
    <property type="evidence" value="ECO:0007669"/>
    <property type="project" value="TreeGrafter"/>
</dbReference>
<protein>
    <submittedName>
        <fullName evidence="4">Alpha/beta hydrolase fold</fullName>
    </submittedName>
</protein>